<sequence length="88" mass="9450">MLFVVMGGFNETGLPEAFWGFMQPAFLPLDSVWATCLYSLFILVASNLFSNVPLPTDHPDGGQPGEGRQPRYLLAFVSTIAGNLTGAA</sequence>
<keyword evidence="2" id="KW-1185">Reference proteome</keyword>
<evidence type="ECO:0000313" key="1">
    <source>
        <dbReference type="EMBL" id="KAJ4461634.1"/>
    </source>
</evidence>
<comment type="caution">
    <text evidence="1">The sequence shown here is derived from an EMBL/GenBank/DDBJ whole genome shotgun (WGS) entry which is preliminary data.</text>
</comment>
<proteinExistence type="predicted"/>
<evidence type="ECO:0000313" key="2">
    <source>
        <dbReference type="Proteomes" id="UP001141327"/>
    </source>
</evidence>
<reference evidence="1" key="1">
    <citation type="journal article" date="2022" name="bioRxiv">
        <title>Genomics of Preaxostyla Flagellates Illuminates Evolutionary Transitions and the Path Towards Mitochondrial Loss.</title>
        <authorList>
            <person name="Novak L.V.F."/>
            <person name="Treitli S.C."/>
            <person name="Pyrih J."/>
            <person name="Halakuc P."/>
            <person name="Pipaliya S.V."/>
            <person name="Vacek V."/>
            <person name="Brzon O."/>
            <person name="Soukal P."/>
            <person name="Eme L."/>
            <person name="Dacks J.B."/>
            <person name="Karnkowska A."/>
            <person name="Elias M."/>
            <person name="Hampl V."/>
        </authorList>
    </citation>
    <scope>NUCLEOTIDE SEQUENCE</scope>
    <source>
        <strain evidence="1">RCP-MX</strain>
    </source>
</reference>
<gene>
    <name evidence="1" type="ORF">PAPYR_1746</name>
</gene>
<accession>A0ABQ8UR74</accession>
<protein>
    <submittedName>
        <fullName evidence="1">Uncharacterized protein</fullName>
    </submittedName>
</protein>
<name>A0ABQ8UR74_9EUKA</name>
<dbReference type="EMBL" id="JAPMOS010000006">
    <property type="protein sequence ID" value="KAJ4461634.1"/>
    <property type="molecule type" value="Genomic_DNA"/>
</dbReference>
<dbReference type="Proteomes" id="UP001141327">
    <property type="component" value="Unassembled WGS sequence"/>
</dbReference>
<organism evidence="1 2">
    <name type="scientific">Paratrimastix pyriformis</name>
    <dbReference type="NCBI Taxonomy" id="342808"/>
    <lineage>
        <taxon>Eukaryota</taxon>
        <taxon>Metamonada</taxon>
        <taxon>Preaxostyla</taxon>
        <taxon>Paratrimastigidae</taxon>
        <taxon>Paratrimastix</taxon>
    </lineage>
</organism>